<dbReference type="Proteomes" id="UP001234989">
    <property type="component" value="Chromosome 5"/>
</dbReference>
<evidence type="ECO:0000313" key="1">
    <source>
        <dbReference type="EMBL" id="WMV30413.1"/>
    </source>
</evidence>
<dbReference type="AlphaFoldDB" id="A0AAF0TYR9"/>
<keyword evidence="2" id="KW-1185">Reference proteome</keyword>
<feature type="non-terminal residue" evidence="1">
    <location>
        <position position="1"/>
    </location>
</feature>
<name>A0AAF0TYR9_SOLVR</name>
<gene>
    <name evidence="1" type="ORF">MTR67_023798</name>
</gene>
<dbReference type="PANTHER" id="PTHR11439">
    <property type="entry name" value="GAG-POL-RELATED RETROTRANSPOSON"/>
    <property type="match status" value="1"/>
</dbReference>
<proteinExistence type="predicted"/>
<protein>
    <submittedName>
        <fullName evidence="1">Uncharacterized protein</fullName>
    </submittedName>
</protein>
<reference evidence="1" key="1">
    <citation type="submission" date="2023-08" db="EMBL/GenBank/DDBJ databases">
        <title>A de novo genome assembly of Solanum verrucosum Schlechtendal, a Mexican diploid species geographically isolated from the other diploid A-genome species in potato relatives.</title>
        <authorList>
            <person name="Hosaka K."/>
        </authorList>
    </citation>
    <scope>NUCLEOTIDE SEQUENCE</scope>
    <source>
        <tissue evidence="1">Young leaves</tissue>
    </source>
</reference>
<dbReference type="EMBL" id="CP133616">
    <property type="protein sequence ID" value="WMV30413.1"/>
    <property type="molecule type" value="Genomic_DNA"/>
</dbReference>
<sequence>ILRYIKGIVDCGVKFEKCPSFKLLGFSDSDWCGSSNDMKSNYGRCFSLGSEIFSWSYKKQEIVAQSTEKAKFIAAT</sequence>
<evidence type="ECO:0000313" key="2">
    <source>
        <dbReference type="Proteomes" id="UP001234989"/>
    </source>
</evidence>
<dbReference type="PANTHER" id="PTHR11439:SF503">
    <property type="entry name" value="CYSTEINE-RICH RLK (RECEPTOR-LIKE PROTEIN KINASE) 8"/>
    <property type="match status" value="1"/>
</dbReference>
<accession>A0AAF0TYR9</accession>
<organism evidence="1 2">
    <name type="scientific">Solanum verrucosum</name>
    <dbReference type="NCBI Taxonomy" id="315347"/>
    <lineage>
        <taxon>Eukaryota</taxon>
        <taxon>Viridiplantae</taxon>
        <taxon>Streptophyta</taxon>
        <taxon>Embryophyta</taxon>
        <taxon>Tracheophyta</taxon>
        <taxon>Spermatophyta</taxon>
        <taxon>Magnoliopsida</taxon>
        <taxon>eudicotyledons</taxon>
        <taxon>Gunneridae</taxon>
        <taxon>Pentapetalae</taxon>
        <taxon>asterids</taxon>
        <taxon>lamiids</taxon>
        <taxon>Solanales</taxon>
        <taxon>Solanaceae</taxon>
        <taxon>Solanoideae</taxon>
        <taxon>Solaneae</taxon>
        <taxon>Solanum</taxon>
    </lineage>
</organism>